<protein>
    <submittedName>
        <fullName evidence="2">Uncharacterized protein</fullName>
    </submittedName>
</protein>
<evidence type="ECO:0000313" key="3">
    <source>
        <dbReference type="Proteomes" id="UP000186601"/>
    </source>
</evidence>
<feature type="compositionally biased region" description="Low complexity" evidence="1">
    <location>
        <begin position="71"/>
        <end position="87"/>
    </location>
</feature>
<feature type="region of interest" description="Disordered" evidence="1">
    <location>
        <begin position="299"/>
        <end position="334"/>
    </location>
</feature>
<organism evidence="2 3">
    <name type="scientific">Hermanssonia centrifuga</name>
    <dbReference type="NCBI Taxonomy" id="98765"/>
    <lineage>
        <taxon>Eukaryota</taxon>
        <taxon>Fungi</taxon>
        <taxon>Dikarya</taxon>
        <taxon>Basidiomycota</taxon>
        <taxon>Agaricomycotina</taxon>
        <taxon>Agaricomycetes</taxon>
        <taxon>Polyporales</taxon>
        <taxon>Meruliaceae</taxon>
        <taxon>Hermanssonia</taxon>
    </lineage>
</organism>
<feature type="compositionally biased region" description="Basic and acidic residues" evidence="1">
    <location>
        <begin position="207"/>
        <end position="217"/>
    </location>
</feature>
<gene>
    <name evidence="2" type="ORF">PHLCEN_2v6140</name>
</gene>
<comment type="caution">
    <text evidence="2">The sequence shown here is derived from an EMBL/GenBank/DDBJ whole genome shotgun (WGS) entry which is preliminary data.</text>
</comment>
<accession>A0A2R6P086</accession>
<feature type="compositionally biased region" description="Low complexity" evidence="1">
    <location>
        <begin position="235"/>
        <end position="251"/>
    </location>
</feature>
<feature type="compositionally biased region" description="Basic and acidic residues" evidence="1">
    <location>
        <begin position="317"/>
        <end position="334"/>
    </location>
</feature>
<feature type="region of interest" description="Disordered" evidence="1">
    <location>
        <begin position="33"/>
        <end position="264"/>
    </location>
</feature>
<evidence type="ECO:0000313" key="2">
    <source>
        <dbReference type="EMBL" id="PSR82070.1"/>
    </source>
</evidence>
<proteinExistence type="predicted"/>
<dbReference type="OrthoDB" id="3070390at2759"/>
<reference evidence="2 3" key="1">
    <citation type="submission" date="2018-02" db="EMBL/GenBank/DDBJ databases">
        <title>Genome sequence of the basidiomycete white-rot fungus Phlebia centrifuga.</title>
        <authorList>
            <person name="Granchi Z."/>
            <person name="Peng M."/>
            <person name="de Vries R.P."/>
            <person name="Hilden K."/>
            <person name="Makela M.R."/>
            <person name="Grigoriev I."/>
            <person name="Riley R."/>
        </authorList>
    </citation>
    <scope>NUCLEOTIDE SEQUENCE [LARGE SCALE GENOMIC DNA]</scope>
    <source>
        <strain evidence="2 3">FBCC195</strain>
    </source>
</reference>
<dbReference type="AlphaFoldDB" id="A0A2R6P086"/>
<dbReference type="STRING" id="98765.A0A2R6P086"/>
<dbReference type="Proteomes" id="UP000186601">
    <property type="component" value="Unassembled WGS sequence"/>
</dbReference>
<keyword evidence="3" id="KW-1185">Reference proteome</keyword>
<name>A0A2R6P086_9APHY</name>
<evidence type="ECO:0000256" key="1">
    <source>
        <dbReference type="SAM" id="MobiDB-lite"/>
    </source>
</evidence>
<dbReference type="EMBL" id="MLYV02000600">
    <property type="protein sequence ID" value="PSR82070.1"/>
    <property type="molecule type" value="Genomic_DNA"/>
</dbReference>
<sequence length="404" mass="44407">MSQSATPALGQLDLAQEALKQLSASSTIQALLRGKSSTDDGSIKQEIPPSPTLQSYVSSYLLPPERNGHVSAVSSASNAAQPSSSGSGHPEEIRVPQGRVSRFESSYAQRRLSAPARQERNVAMYGDLTADETAVTAPSPFRRPLNPPSGQTPARRSYWRLDQSITPASSVPMKRQLSPVSRHRGSVSPPLKKRFAESEASPPRLLIEPRADMDKRLSSPPPYKRSASPAENKRLSLLTKAASASATSTTTPGPNDTLGPNAGTSLSKQRELFLNRELWDVRRQITALRARETKILDELGRDHAPEPAESLAAKNGPSEDKSKAMEAENRSLRDQLQRETLRRKLVEEACENERRRRKLAEDTLDDARREYDEPLVVPAMMDAFERIAQLTGDALMAVDDQKMV</sequence>